<dbReference type="GO" id="GO:0032259">
    <property type="term" value="P:methylation"/>
    <property type="evidence" value="ECO:0007669"/>
    <property type="project" value="UniProtKB-KW"/>
</dbReference>
<dbReference type="InterPro" id="IPR026489">
    <property type="entry name" value="CXC_dom"/>
</dbReference>
<feature type="compositionally biased region" description="Basic and acidic residues" evidence="7">
    <location>
        <begin position="400"/>
        <end position="410"/>
    </location>
</feature>
<dbReference type="SMART" id="SM01114">
    <property type="entry name" value="CXC"/>
    <property type="match status" value="1"/>
</dbReference>
<evidence type="ECO:0000256" key="1">
    <source>
        <dbReference type="ARBA" id="ARBA00004123"/>
    </source>
</evidence>
<dbReference type="EMBL" id="JAYKXN010000005">
    <property type="protein sequence ID" value="KAK7284577.1"/>
    <property type="molecule type" value="Genomic_DNA"/>
</dbReference>
<dbReference type="InterPro" id="IPR046341">
    <property type="entry name" value="SET_dom_sf"/>
</dbReference>
<protein>
    <submittedName>
        <fullName evidence="10">Uncharacterized protein</fullName>
    </submittedName>
</protein>
<feature type="region of interest" description="Disordered" evidence="7">
    <location>
        <begin position="368"/>
        <end position="410"/>
    </location>
</feature>
<feature type="domain" description="CXC" evidence="9">
    <location>
        <begin position="529"/>
        <end position="628"/>
    </location>
</feature>
<dbReference type="CDD" id="cd10519">
    <property type="entry name" value="SET_EZH"/>
    <property type="match status" value="1"/>
</dbReference>
<sequence length="788" mass="89396">MVTKSRKRLLMGAPDALRPMLANINQLLDQVHAARKESIKETLQRNWRTLESQISNVMLVISGRDLLRTKDSTNPMLSSRIKHPLCMLTGFPGGLGKKDMDCHESPHVSSIKVPFLRKLPRHVYWVHFTRNEKMPEHESVIGKRQIYYDQHGWETLICSDSDEELLEPEEREFTEAEDRVMRMAFEECGLTDEILSIVKIFVVEATDEEIQERYKALKEMDMRSLEQNSEDSGGNESPVGACLKKRMSDALDSFDNLLCRQCIQVFDCPLHGCSQPLIYPSEKQPAWSVREGDRNPCSDQCYLRSKDVNILPENSVHESFQDKNIKAMEEEEEEILTASGARELDLNLEVPVSESMRKRKVADLSDSALGDSILPPDESQDSRKTTKGISDDIVSSSSFHGERENGVRDGHESLANAQLPKSTEDKKPSVSDWKLLERELYLKGVEMFGKNSCLIARNLLFGLKTCMEVAMYMYADEVWHKSISRDKIDGINGDCMGQKKPSKLRLLRKKGKTRRFRYSRKTAGLPSTMRRFATQKCKLNKHYTPCGCQGMCGKQCPCLLNGTCCEKFCGCSKACKNRFRGCHCVKSQCKSRLCPCFAANRECDPDVCRNCWVSCGDGSLGEPPRRGVCQCGNMMLLFGRKHRILLARSDVAGWGAFSKNPVTKNDCLGEYTGELITHKEAEKRGKIYDRSNFSFLFNLNDQFVLDAYRKGDKLKFANHSSKPNCYAKVMLVGGDHRVGIYAKEDIGAGEELFYDYGYAPERTPSWARIRICQGNMQDDESSDSEMSD</sequence>
<dbReference type="Pfam" id="PF18264">
    <property type="entry name" value="preSET_CXC"/>
    <property type="match status" value="1"/>
</dbReference>
<dbReference type="GO" id="GO:0031507">
    <property type="term" value="P:heterochromatin formation"/>
    <property type="evidence" value="ECO:0007669"/>
    <property type="project" value="TreeGrafter"/>
</dbReference>
<evidence type="ECO:0000256" key="3">
    <source>
        <dbReference type="ARBA" id="ARBA00022679"/>
    </source>
</evidence>
<keyword evidence="5" id="KW-0539">Nucleus</keyword>
<evidence type="ECO:0000256" key="4">
    <source>
        <dbReference type="ARBA" id="ARBA00022691"/>
    </source>
</evidence>
<dbReference type="Pfam" id="PF25996">
    <property type="entry name" value="HTH_CLF_N"/>
    <property type="match status" value="1"/>
</dbReference>
<accession>A0AAN9IQT5</accession>
<dbReference type="FunFam" id="2.170.270.10:FF:000001">
    <property type="entry name" value="Putative histone-lysine N-methyltransferase EZH2"/>
    <property type="match status" value="1"/>
</dbReference>
<evidence type="ECO:0000256" key="7">
    <source>
        <dbReference type="SAM" id="MobiDB-lite"/>
    </source>
</evidence>
<dbReference type="PANTHER" id="PTHR45747:SF14">
    <property type="entry name" value="HISTONE-LYSINE N-METHYLTRANSFERASE EZA1"/>
    <property type="match status" value="1"/>
</dbReference>
<dbReference type="GO" id="GO:0140951">
    <property type="term" value="F:histone H3K27 trimethyltransferase activity"/>
    <property type="evidence" value="ECO:0007669"/>
    <property type="project" value="UniProtKB-EC"/>
</dbReference>
<dbReference type="InterPro" id="IPR001214">
    <property type="entry name" value="SET_dom"/>
</dbReference>
<dbReference type="PROSITE" id="PS50280">
    <property type="entry name" value="SET"/>
    <property type="match status" value="1"/>
</dbReference>
<keyword evidence="2" id="KW-0489">Methyltransferase</keyword>
<dbReference type="AlphaFoldDB" id="A0AAN9IQT5"/>
<dbReference type="Gene3D" id="2.170.270.10">
    <property type="entry name" value="SET domain"/>
    <property type="match status" value="1"/>
</dbReference>
<dbReference type="Pfam" id="PF00856">
    <property type="entry name" value="SET"/>
    <property type="match status" value="1"/>
</dbReference>
<evidence type="ECO:0000256" key="6">
    <source>
        <dbReference type="ARBA" id="ARBA00048568"/>
    </source>
</evidence>
<reference evidence="10 11" key="1">
    <citation type="submission" date="2024-01" db="EMBL/GenBank/DDBJ databases">
        <title>The genomes of 5 underutilized Papilionoideae crops provide insights into root nodulation and disease resistance.</title>
        <authorList>
            <person name="Yuan L."/>
        </authorList>
    </citation>
    <scope>NUCLEOTIDE SEQUENCE [LARGE SCALE GENOMIC DNA]</scope>
    <source>
        <strain evidence="10">LY-2023</strain>
        <tissue evidence="10">Leaf</tissue>
    </source>
</reference>
<organism evidence="10 11">
    <name type="scientific">Clitoria ternatea</name>
    <name type="common">Butterfly pea</name>
    <dbReference type="NCBI Taxonomy" id="43366"/>
    <lineage>
        <taxon>Eukaryota</taxon>
        <taxon>Viridiplantae</taxon>
        <taxon>Streptophyta</taxon>
        <taxon>Embryophyta</taxon>
        <taxon>Tracheophyta</taxon>
        <taxon>Spermatophyta</taxon>
        <taxon>Magnoliopsida</taxon>
        <taxon>eudicotyledons</taxon>
        <taxon>Gunneridae</taxon>
        <taxon>Pentapetalae</taxon>
        <taxon>rosids</taxon>
        <taxon>fabids</taxon>
        <taxon>Fabales</taxon>
        <taxon>Fabaceae</taxon>
        <taxon>Papilionoideae</taxon>
        <taxon>50 kb inversion clade</taxon>
        <taxon>NPAAA clade</taxon>
        <taxon>indigoferoid/millettioid clade</taxon>
        <taxon>Phaseoleae</taxon>
        <taxon>Clitoria</taxon>
    </lineage>
</organism>
<dbReference type="InterPro" id="IPR058609">
    <property type="entry name" value="HTH_CLF-like"/>
</dbReference>
<comment type="subcellular location">
    <subcellularLocation>
        <location evidence="1">Nucleus</location>
    </subcellularLocation>
</comment>
<dbReference type="InterPro" id="IPR045318">
    <property type="entry name" value="EZH1/2-like"/>
</dbReference>
<evidence type="ECO:0000313" key="11">
    <source>
        <dbReference type="Proteomes" id="UP001359559"/>
    </source>
</evidence>
<dbReference type="GO" id="GO:0031519">
    <property type="term" value="C:PcG protein complex"/>
    <property type="evidence" value="ECO:0007669"/>
    <property type="project" value="InterPro"/>
</dbReference>
<dbReference type="InterPro" id="IPR033467">
    <property type="entry name" value="Tesmin/TSO1-like_CXC"/>
</dbReference>
<dbReference type="PANTHER" id="PTHR45747">
    <property type="entry name" value="HISTONE-LYSINE N-METHYLTRANSFERASE E(Z)"/>
    <property type="match status" value="1"/>
</dbReference>
<evidence type="ECO:0000259" key="9">
    <source>
        <dbReference type="PROSITE" id="PS51633"/>
    </source>
</evidence>
<dbReference type="PROSITE" id="PS51576">
    <property type="entry name" value="SAM_MT43_EZ"/>
    <property type="match status" value="1"/>
</dbReference>
<evidence type="ECO:0000259" key="8">
    <source>
        <dbReference type="PROSITE" id="PS50280"/>
    </source>
</evidence>
<keyword evidence="3" id="KW-0808">Transferase</keyword>
<evidence type="ECO:0000256" key="5">
    <source>
        <dbReference type="ARBA" id="ARBA00023242"/>
    </source>
</evidence>
<dbReference type="GO" id="GO:0003682">
    <property type="term" value="F:chromatin binding"/>
    <property type="evidence" value="ECO:0007669"/>
    <property type="project" value="TreeGrafter"/>
</dbReference>
<dbReference type="GO" id="GO:0050793">
    <property type="term" value="P:regulation of developmental process"/>
    <property type="evidence" value="ECO:0007669"/>
    <property type="project" value="UniProtKB-ARBA"/>
</dbReference>
<gene>
    <name evidence="10" type="ORF">RJT34_19325</name>
</gene>
<evidence type="ECO:0000256" key="2">
    <source>
        <dbReference type="ARBA" id="ARBA00022603"/>
    </source>
</evidence>
<feature type="domain" description="SET" evidence="8">
    <location>
        <begin position="642"/>
        <end position="757"/>
    </location>
</feature>
<keyword evidence="4" id="KW-0949">S-adenosyl-L-methionine</keyword>
<name>A0AAN9IQT5_CLITE</name>
<comment type="caution">
    <text evidence="10">The sequence shown here is derived from an EMBL/GenBank/DDBJ whole genome shotgun (WGS) entry which is preliminary data.</text>
</comment>
<keyword evidence="11" id="KW-1185">Reference proteome</keyword>
<dbReference type="InterPro" id="IPR025778">
    <property type="entry name" value="Hist-Lys_N-MeTrfase_plant"/>
</dbReference>
<dbReference type="InterPro" id="IPR041355">
    <property type="entry name" value="Pre-SET_CXC"/>
</dbReference>
<comment type="catalytic activity">
    <reaction evidence="6">
        <text>L-lysyl(27)-[histone H3] + 3 S-adenosyl-L-methionine = N(6),N(6),N(6)-trimethyl-L-lysyl(27)-[histone H3] + 3 S-adenosyl-L-homocysteine + 3 H(+)</text>
        <dbReference type="Rhea" id="RHEA:60292"/>
        <dbReference type="Rhea" id="RHEA-COMP:15535"/>
        <dbReference type="Rhea" id="RHEA-COMP:15548"/>
        <dbReference type="ChEBI" id="CHEBI:15378"/>
        <dbReference type="ChEBI" id="CHEBI:29969"/>
        <dbReference type="ChEBI" id="CHEBI:57856"/>
        <dbReference type="ChEBI" id="CHEBI:59789"/>
        <dbReference type="ChEBI" id="CHEBI:61961"/>
        <dbReference type="EC" id="2.1.1.356"/>
    </reaction>
</comment>
<dbReference type="SMART" id="SM00317">
    <property type="entry name" value="SET"/>
    <property type="match status" value="1"/>
</dbReference>
<dbReference type="Proteomes" id="UP001359559">
    <property type="component" value="Unassembled WGS sequence"/>
</dbReference>
<dbReference type="SUPFAM" id="SSF82199">
    <property type="entry name" value="SET domain"/>
    <property type="match status" value="1"/>
</dbReference>
<evidence type="ECO:0000313" key="10">
    <source>
        <dbReference type="EMBL" id="KAK7284577.1"/>
    </source>
</evidence>
<dbReference type="PROSITE" id="PS51633">
    <property type="entry name" value="CXC"/>
    <property type="match status" value="1"/>
</dbReference>
<proteinExistence type="predicted"/>